<keyword evidence="2" id="KW-1185">Reference proteome</keyword>
<evidence type="ECO:0000313" key="2">
    <source>
        <dbReference type="Proteomes" id="UP000499080"/>
    </source>
</evidence>
<protein>
    <submittedName>
        <fullName evidence="1">Uncharacterized protein</fullName>
    </submittedName>
</protein>
<gene>
    <name evidence="1" type="ORF">AVEN_173924_1</name>
</gene>
<name>A0A4Y2PM39_ARAVE</name>
<dbReference type="EMBL" id="BGPR01011581">
    <property type="protein sequence ID" value="GBN51993.1"/>
    <property type="molecule type" value="Genomic_DNA"/>
</dbReference>
<dbReference type="Proteomes" id="UP000499080">
    <property type="component" value="Unassembled WGS sequence"/>
</dbReference>
<evidence type="ECO:0000313" key="1">
    <source>
        <dbReference type="EMBL" id="GBN51993.1"/>
    </source>
</evidence>
<reference evidence="1 2" key="1">
    <citation type="journal article" date="2019" name="Sci. Rep.">
        <title>Orb-weaving spider Araneus ventricosus genome elucidates the spidroin gene catalogue.</title>
        <authorList>
            <person name="Kono N."/>
            <person name="Nakamura H."/>
            <person name="Ohtoshi R."/>
            <person name="Moran D.A.P."/>
            <person name="Shinohara A."/>
            <person name="Yoshida Y."/>
            <person name="Fujiwara M."/>
            <person name="Mori M."/>
            <person name="Tomita M."/>
            <person name="Arakawa K."/>
        </authorList>
    </citation>
    <scope>NUCLEOTIDE SEQUENCE [LARGE SCALE GENOMIC DNA]</scope>
</reference>
<sequence>MKAFHNRLETTTIIPVVRIANFDYIIRWILMEVAILSYSVNGPLPSTHGILSANLPSHMETENDKLISTSSPRFPLPIHNFRRDLLLEQRSWQHPAPENDGRPSSTVSYRRTFNLSSLHRIRKDRGSDLSQCQPINIFPLSGSPKRI</sequence>
<proteinExistence type="predicted"/>
<accession>A0A4Y2PM39</accession>
<dbReference type="AlphaFoldDB" id="A0A4Y2PM39"/>
<comment type="caution">
    <text evidence="1">The sequence shown here is derived from an EMBL/GenBank/DDBJ whole genome shotgun (WGS) entry which is preliminary data.</text>
</comment>
<organism evidence="1 2">
    <name type="scientific">Araneus ventricosus</name>
    <name type="common">Orbweaver spider</name>
    <name type="synonym">Epeira ventricosa</name>
    <dbReference type="NCBI Taxonomy" id="182803"/>
    <lineage>
        <taxon>Eukaryota</taxon>
        <taxon>Metazoa</taxon>
        <taxon>Ecdysozoa</taxon>
        <taxon>Arthropoda</taxon>
        <taxon>Chelicerata</taxon>
        <taxon>Arachnida</taxon>
        <taxon>Araneae</taxon>
        <taxon>Araneomorphae</taxon>
        <taxon>Entelegynae</taxon>
        <taxon>Araneoidea</taxon>
        <taxon>Araneidae</taxon>
        <taxon>Araneus</taxon>
    </lineage>
</organism>